<dbReference type="RefSeq" id="WP_157306593.1">
    <property type="nucleotide sequence ID" value="NZ_WRXN01000005.1"/>
</dbReference>
<reference evidence="1 2" key="1">
    <citation type="submission" date="2019-12" db="EMBL/GenBank/DDBJ databases">
        <title>Chitinophaga sp. strain ysch24 (GDMCC 1.1355), whole genome shotgun sequence.</title>
        <authorList>
            <person name="Zhang X."/>
        </authorList>
    </citation>
    <scope>NUCLEOTIDE SEQUENCE [LARGE SCALE GENOMIC DNA]</scope>
    <source>
        <strain evidence="2">ysch24</strain>
    </source>
</reference>
<protein>
    <submittedName>
        <fullName evidence="1">Uncharacterized protein</fullName>
    </submittedName>
</protein>
<sequence length="59" mass="7006">MEVIKDYDCIAEARKAKARISAEIKGKSAIEVVRYFERGSREFKKAQREYRRQQQQALK</sequence>
<comment type="caution">
    <text evidence="1">The sequence shown here is derived from an EMBL/GenBank/DDBJ whole genome shotgun (WGS) entry which is preliminary data.</text>
</comment>
<keyword evidence="2" id="KW-1185">Reference proteome</keyword>
<accession>A0A7K1U477</accession>
<name>A0A7K1U477_9BACT</name>
<dbReference type="AlphaFoldDB" id="A0A7K1U477"/>
<dbReference type="Proteomes" id="UP000461730">
    <property type="component" value="Unassembled WGS sequence"/>
</dbReference>
<evidence type="ECO:0000313" key="1">
    <source>
        <dbReference type="EMBL" id="MVT09164.1"/>
    </source>
</evidence>
<evidence type="ECO:0000313" key="2">
    <source>
        <dbReference type="Proteomes" id="UP000461730"/>
    </source>
</evidence>
<proteinExistence type="predicted"/>
<gene>
    <name evidence="1" type="ORF">GO493_12900</name>
</gene>
<dbReference type="EMBL" id="WRXN01000005">
    <property type="protein sequence ID" value="MVT09164.1"/>
    <property type="molecule type" value="Genomic_DNA"/>
</dbReference>
<organism evidence="1 2">
    <name type="scientific">Chitinophaga tropicalis</name>
    <dbReference type="NCBI Taxonomy" id="2683588"/>
    <lineage>
        <taxon>Bacteria</taxon>
        <taxon>Pseudomonadati</taxon>
        <taxon>Bacteroidota</taxon>
        <taxon>Chitinophagia</taxon>
        <taxon>Chitinophagales</taxon>
        <taxon>Chitinophagaceae</taxon>
        <taxon>Chitinophaga</taxon>
    </lineage>
</organism>